<keyword evidence="2" id="KW-1185">Reference proteome</keyword>
<reference evidence="1" key="1">
    <citation type="journal article" date="2023" name="Mol. Biol. Evol.">
        <title>Third-Generation Sequencing Reveals the Adaptive Role of the Epigenome in Three Deep-Sea Polychaetes.</title>
        <authorList>
            <person name="Perez M."/>
            <person name="Aroh O."/>
            <person name="Sun Y."/>
            <person name="Lan Y."/>
            <person name="Juniper S.K."/>
            <person name="Young C.R."/>
            <person name="Angers B."/>
            <person name="Qian P.Y."/>
        </authorList>
    </citation>
    <scope>NUCLEOTIDE SEQUENCE</scope>
    <source>
        <strain evidence="1">P08H-3</strain>
    </source>
</reference>
<evidence type="ECO:0000313" key="1">
    <source>
        <dbReference type="EMBL" id="KAK2154572.1"/>
    </source>
</evidence>
<proteinExistence type="predicted"/>
<sequence length="160" mass="18788">MRKYVLFTRRETNYRPVSILPKDDVDVYNYTDDNTFVCSGYDYESVKDKVVRNVNNVITWFETRLFTIREEKLSQKQMLQTLLAPQSTLSLEEGDIELPDDIELPFQTVAALQQLEIKLNEKFTQRVKNPYVETSIARMPQTSTLREPCILHTEFESVLI</sequence>
<name>A0AAD9JKC1_9ANNE</name>
<dbReference type="Proteomes" id="UP001208570">
    <property type="component" value="Unassembled WGS sequence"/>
</dbReference>
<dbReference type="AlphaFoldDB" id="A0AAD9JKC1"/>
<evidence type="ECO:0000313" key="2">
    <source>
        <dbReference type="Proteomes" id="UP001208570"/>
    </source>
</evidence>
<comment type="caution">
    <text evidence="1">The sequence shown here is derived from an EMBL/GenBank/DDBJ whole genome shotgun (WGS) entry which is preliminary data.</text>
</comment>
<accession>A0AAD9JKC1</accession>
<protein>
    <submittedName>
        <fullName evidence="1">Uncharacterized protein</fullName>
    </submittedName>
</protein>
<gene>
    <name evidence="1" type="ORF">LSH36_264g00045</name>
</gene>
<organism evidence="1 2">
    <name type="scientific">Paralvinella palmiformis</name>
    <dbReference type="NCBI Taxonomy" id="53620"/>
    <lineage>
        <taxon>Eukaryota</taxon>
        <taxon>Metazoa</taxon>
        <taxon>Spiralia</taxon>
        <taxon>Lophotrochozoa</taxon>
        <taxon>Annelida</taxon>
        <taxon>Polychaeta</taxon>
        <taxon>Sedentaria</taxon>
        <taxon>Canalipalpata</taxon>
        <taxon>Terebellida</taxon>
        <taxon>Terebelliformia</taxon>
        <taxon>Alvinellidae</taxon>
        <taxon>Paralvinella</taxon>
    </lineage>
</organism>
<dbReference type="EMBL" id="JAODUP010000264">
    <property type="protein sequence ID" value="KAK2154572.1"/>
    <property type="molecule type" value="Genomic_DNA"/>
</dbReference>